<dbReference type="EMBL" id="JACIDT010000002">
    <property type="protein sequence ID" value="MBB3925242.1"/>
    <property type="molecule type" value="Genomic_DNA"/>
</dbReference>
<organism evidence="9 10">
    <name type="scientific">Sphingobium jiangsuense</name>
    <dbReference type="NCBI Taxonomy" id="870476"/>
    <lineage>
        <taxon>Bacteria</taxon>
        <taxon>Pseudomonadati</taxon>
        <taxon>Pseudomonadota</taxon>
        <taxon>Alphaproteobacteria</taxon>
        <taxon>Sphingomonadales</taxon>
        <taxon>Sphingomonadaceae</taxon>
        <taxon>Sphingobium</taxon>
    </lineage>
</organism>
<keyword evidence="10" id="KW-1185">Reference proteome</keyword>
<name>A0A7W6FP69_9SPHN</name>
<dbReference type="AlphaFoldDB" id="A0A7W6FP69"/>
<evidence type="ECO:0000256" key="3">
    <source>
        <dbReference type="ARBA" id="ARBA00022475"/>
    </source>
</evidence>
<reference evidence="9 10" key="1">
    <citation type="submission" date="2020-08" db="EMBL/GenBank/DDBJ databases">
        <title>Genomic Encyclopedia of Type Strains, Phase IV (KMG-IV): sequencing the most valuable type-strain genomes for metagenomic binning, comparative biology and taxonomic classification.</title>
        <authorList>
            <person name="Goeker M."/>
        </authorList>
    </citation>
    <scope>NUCLEOTIDE SEQUENCE [LARGE SCALE GENOMIC DNA]</scope>
    <source>
        <strain evidence="9 10">DSM 26189</strain>
    </source>
</reference>
<dbReference type="Pfam" id="PF04093">
    <property type="entry name" value="MreD"/>
    <property type="match status" value="1"/>
</dbReference>
<evidence type="ECO:0000256" key="2">
    <source>
        <dbReference type="ARBA" id="ARBA00007776"/>
    </source>
</evidence>
<evidence type="ECO:0000256" key="8">
    <source>
        <dbReference type="SAM" id="Phobius"/>
    </source>
</evidence>
<keyword evidence="7 8" id="KW-0472">Membrane</keyword>
<evidence type="ECO:0000256" key="7">
    <source>
        <dbReference type="ARBA" id="ARBA00023136"/>
    </source>
</evidence>
<dbReference type="GO" id="GO:0008360">
    <property type="term" value="P:regulation of cell shape"/>
    <property type="evidence" value="ECO:0007669"/>
    <property type="project" value="UniProtKB-KW"/>
</dbReference>
<keyword evidence="5" id="KW-0133">Cell shape</keyword>
<proteinExistence type="inferred from homology"/>
<comment type="similarity">
    <text evidence="2">Belongs to the MreD family.</text>
</comment>
<feature type="transmembrane region" description="Helical" evidence="8">
    <location>
        <begin position="24"/>
        <end position="45"/>
    </location>
</feature>
<accession>A0A7W6FP69</accession>
<dbReference type="Proteomes" id="UP000571950">
    <property type="component" value="Unassembled WGS sequence"/>
</dbReference>
<evidence type="ECO:0000256" key="6">
    <source>
        <dbReference type="ARBA" id="ARBA00022989"/>
    </source>
</evidence>
<evidence type="ECO:0000256" key="5">
    <source>
        <dbReference type="ARBA" id="ARBA00022960"/>
    </source>
</evidence>
<dbReference type="RefSeq" id="WP_188070776.1">
    <property type="nucleotide sequence ID" value="NZ_BSPS01000030.1"/>
</dbReference>
<keyword evidence="3" id="KW-1003">Cell membrane</keyword>
<comment type="caution">
    <text evidence="9">The sequence shown here is derived from an EMBL/GenBank/DDBJ whole genome shotgun (WGS) entry which is preliminary data.</text>
</comment>
<feature type="transmembrane region" description="Helical" evidence="8">
    <location>
        <begin position="90"/>
        <end position="108"/>
    </location>
</feature>
<protein>
    <submittedName>
        <fullName evidence="9">Rod shape-determining protein MreD</fullName>
    </submittedName>
</protein>
<comment type="subcellular location">
    <subcellularLocation>
        <location evidence="1">Cell membrane</location>
        <topology evidence="1">Multi-pass membrane protein</topology>
    </subcellularLocation>
</comment>
<dbReference type="GO" id="GO:0005886">
    <property type="term" value="C:plasma membrane"/>
    <property type="evidence" value="ECO:0007669"/>
    <property type="project" value="UniProtKB-SubCell"/>
</dbReference>
<gene>
    <name evidence="9" type="ORF">GGR43_000943</name>
</gene>
<feature type="transmembrane region" description="Helical" evidence="8">
    <location>
        <begin position="120"/>
        <end position="138"/>
    </location>
</feature>
<keyword evidence="4 8" id="KW-0812">Transmembrane</keyword>
<evidence type="ECO:0000313" key="10">
    <source>
        <dbReference type="Proteomes" id="UP000571950"/>
    </source>
</evidence>
<evidence type="ECO:0000256" key="4">
    <source>
        <dbReference type="ARBA" id="ARBA00022692"/>
    </source>
</evidence>
<evidence type="ECO:0000256" key="1">
    <source>
        <dbReference type="ARBA" id="ARBA00004651"/>
    </source>
</evidence>
<dbReference type="InterPro" id="IPR007227">
    <property type="entry name" value="Cell_shape_determining_MreD"/>
</dbReference>
<keyword evidence="6 8" id="KW-1133">Transmembrane helix</keyword>
<evidence type="ECO:0000313" key="9">
    <source>
        <dbReference type="EMBL" id="MBB3925242.1"/>
    </source>
</evidence>
<feature type="transmembrane region" description="Helical" evidence="8">
    <location>
        <begin position="144"/>
        <end position="167"/>
    </location>
</feature>
<sequence length="178" mass="19843">MSGESLNGPVPVPRLGRTPSRLRIHGTPVLCVMLGSMIPALLPLISQSPTLPPLGLLFLLSWRLLHREIWPLWIGAPLGAFDDLMSGNPLGTAIFLWSVIIIAIEFADERLFWRDYWHDWLIAVPACLTFLGGSFLIARMGGSAVPAFLLLPQLLWSALFYPLIVRITAGMDRWRMMA</sequence>